<keyword evidence="1" id="KW-0472">Membrane</keyword>
<evidence type="ECO:0000256" key="2">
    <source>
        <dbReference type="SAM" id="SignalP"/>
    </source>
</evidence>
<proteinExistence type="predicted"/>
<evidence type="ECO:0000256" key="1">
    <source>
        <dbReference type="SAM" id="Phobius"/>
    </source>
</evidence>
<keyword evidence="1" id="KW-1133">Transmembrane helix</keyword>
<keyword evidence="1" id="KW-0812">Transmembrane</keyword>
<keyword evidence="2" id="KW-0732">Signal</keyword>
<feature type="transmembrane region" description="Helical" evidence="1">
    <location>
        <begin position="34"/>
        <end position="60"/>
    </location>
</feature>
<organism evidence="3">
    <name type="scientific">Cacopsylla melanoneura</name>
    <dbReference type="NCBI Taxonomy" id="428564"/>
    <lineage>
        <taxon>Eukaryota</taxon>
        <taxon>Metazoa</taxon>
        <taxon>Ecdysozoa</taxon>
        <taxon>Arthropoda</taxon>
        <taxon>Hexapoda</taxon>
        <taxon>Insecta</taxon>
        <taxon>Pterygota</taxon>
        <taxon>Neoptera</taxon>
        <taxon>Paraneoptera</taxon>
        <taxon>Hemiptera</taxon>
        <taxon>Sternorrhyncha</taxon>
        <taxon>Psylloidea</taxon>
        <taxon>Psyllidae</taxon>
        <taxon>Psyllinae</taxon>
        <taxon>Cacopsylla</taxon>
    </lineage>
</organism>
<feature type="chain" id="PRO_5034687560" evidence="2">
    <location>
        <begin position="19"/>
        <end position="143"/>
    </location>
</feature>
<evidence type="ECO:0000313" key="3">
    <source>
        <dbReference type="EMBL" id="CAG6711560.1"/>
    </source>
</evidence>
<name>A0A8D8XYG9_9HEMI</name>
<accession>A0A8D8XYG9</accession>
<reference evidence="3" key="1">
    <citation type="submission" date="2021-05" db="EMBL/GenBank/DDBJ databases">
        <authorList>
            <person name="Alioto T."/>
            <person name="Alioto T."/>
            <person name="Gomez Garrido J."/>
        </authorList>
    </citation>
    <scope>NUCLEOTIDE SEQUENCE</scope>
</reference>
<protein>
    <submittedName>
        <fullName evidence="3">Uncharacterized protein</fullName>
    </submittedName>
</protein>
<feature type="transmembrane region" description="Helical" evidence="1">
    <location>
        <begin position="72"/>
        <end position="92"/>
    </location>
</feature>
<dbReference type="AlphaFoldDB" id="A0A8D8XYG9"/>
<sequence>MFFIFIFFFFFQIPTVYSCIIPSLELTSAYFDVFRSYSCKICTFFGLFCVHIIYFVWVVVNLHKNILLQTYITYLSFYYNVTLLFIVLLAGARKLRFAKKGGRNDIENFRPFGIFSKKSSRGWGSNHKEICDFDNYFRENRAV</sequence>
<dbReference type="EMBL" id="HBUF01348382">
    <property type="protein sequence ID" value="CAG6711560.1"/>
    <property type="molecule type" value="Transcribed_RNA"/>
</dbReference>
<feature type="signal peptide" evidence="2">
    <location>
        <begin position="1"/>
        <end position="18"/>
    </location>
</feature>